<evidence type="ECO:0000259" key="2">
    <source>
        <dbReference type="Pfam" id="PF20157"/>
    </source>
</evidence>
<dbReference type="InterPro" id="IPR045376">
    <property type="entry name" value="Maf_N"/>
</dbReference>
<protein>
    <submittedName>
        <fullName evidence="3">DUF115 domain-containing protein</fullName>
    </submittedName>
</protein>
<evidence type="ECO:0000313" key="4">
    <source>
        <dbReference type="Proteomes" id="UP000252558"/>
    </source>
</evidence>
<feature type="domain" description="6-hydroxymethylpterin diphosphokinase MptE-like" evidence="1">
    <location>
        <begin position="286"/>
        <end position="445"/>
    </location>
</feature>
<sequence length="679" mass="77805">MATQIDKNGLNILRQVLNLTFNKNLQFLQERFPHIAARFKEHKPKSMGLEMDPLGRLNICGAEGFIYDGDPKEICAKQAKDYFDRPVTGIYRLSQTGWEASMKLFRHANLLKELVELGEEHSKEAVALGERDPYHWFPFFTVLGVGIGYHLETILAHAEKIGHLFIYEPNDDLFFASLHVFDYRQLFEAFTKQNKGITLLVGCEQEEFIHTVQKVMFKIGIFKSCVLPIYRHYDSKTADESLKRFFDNLSNFYAGFGFFEDEVISTRHTMKNMAGGCNLMADSPSGHEFDRPVFICANGPSIDYSLDYIREHRDDIILVSCGTALKTLHNAGIKPHIHIEIERVEYLADWVREVDPSGEFVGDIHLVGMNTLSPGVVEQFKEATLFWKPNDVGTELARVTLMKDFHQYLHLFNSNPTVSNAAMALAIHFKAPQVYLFGVDVGYVDPKYHHSKDSAYYGEFKGAFEKGSSGSHKPVPGNFREKVSTSAVFDWCRHVLELVIRIKGEGTEVFNTADGARIEGTTPCRIEDIELPAPKSEPFDPDAWIAAARVKKPVTFEILYDNFKQRQRTIRKLLKFLTDERVQEIDWATNDVFELFQRNHLELRKHIGGQDNPAVRMIEGSVTYLQITILGYLHMMPNAEVRARFVTAAMKIFHQYFKEMKGIFKGLEQELKELEESRK</sequence>
<dbReference type="PANTHER" id="PTHR41786">
    <property type="entry name" value="MOTILITY ACCESSORY FACTOR MAF"/>
    <property type="match status" value="1"/>
</dbReference>
<dbReference type="PANTHER" id="PTHR41786:SF1">
    <property type="entry name" value="6-HYDROXYMETHYLPTERIN DIPHOSPHOKINASE MPTE-LIKE DOMAIN-CONTAINING PROTEIN"/>
    <property type="match status" value="1"/>
</dbReference>
<dbReference type="OrthoDB" id="7254531at2"/>
<feature type="domain" description="Glycosyltransferase Maf N-terminal" evidence="2">
    <location>
        <begin position="21"/>
        <end position="253"/>
    </location>
</feature>
<dbReference type="EMBL" id="QPID01000013">
    <property type="protein sequence ID" value="RCU44581.1"/>
    <property type="molecule type" value="Genomic_DNA"/>
</dbReference>
<dbReference type="Proteomes" id="UP000252558">
    <property type="component" value="Unassembled WGS sequence"/>
</dbReference>
<dbReference type="Pfam" id="PF20157">
    <property type="entry name" value="Maf_flag10_N"/>
    <property type="match status" value="1"/>
</dbReference>
<evidence type="ECO:0000259" key="1">
    <source>
        <dbReference type="Pfam" id="PF01973"/>
    </source>
</evidence>
<evidence type="ECO:0000313" key="3">
    <source>
        <dbReference type="EMBL" id="RCU44581.1"/>
    </source>
</evidence>
<reference evidence="3 4" key="1">
    <citation type="submission" date="2018-07" db="EMBL/GenBank/DDBJ databases">
        <title>Corallincola holothuriorum sp. nov., a new facultative anaerobe isolated from sea cucumber Apostichopus japonicus.</title>
        <authorList>
            <person name="Xia H."/>
        </authorList>
    </citation>
    <scope>NUCLEOTIDE SEQUENCE [LARGE SCALE GENOMIC DNA]</scope>
    <source>
        <strain evidence="3 4">C4</strain>
    </source>
</reference>
<dbReference type="AlphaFoldDB" id="A0A368N4V0"/>
<dbReference type="InterPro" id="IPR002826">
    <property type="entry name" value="MptE-like"/>
</dbReference>
<name>A0A368N4V0_9GAMM</name>
<gene>
    <name evidence="3" type="ORF">DU002_17640</name>
</gene>
<proteinExistence type="predicted"/>
<comment type="caution">
    <text evidence="3">The sequence shown here is derived from an EMBL/GenBank/DDBJ whole genome shotgun (WGS) entry which is preliminary data.</text>
</comment>
<dbReference type="Pfam" id="PF01973">
    <property type="entry name" value="MptE-like"/>
    <property type="match status" value="1"/>
</dbReference>
<organism evidence="3 4">
    <name type="scientific">Corallincola holothuriorum</name>
    <dbReference type="NCBI Taxonomy" id="2282215"/>
    <lineage>
        <taxon>Bacteria</taxon>
        <taxon>Pseudomonadati</taxon>
        <taxon>Pseudomonadota</taxon>
        <taxon>Gammaproteobacteria</taxon>
        <taxon>Alteromonadales</taxon>
        <taxon>Psychromonadaceae</taxon>
        <taxon>Corallincola</taxon>
    </lineage>
</organism>
<accession>A0A368N4V0</accession>
<keyword evidence="4" id="KW-1185">Reference proteome</keyword>
<dbReference type="RefSeq" id="WP_114339771.1">
    <property type="nucleotide sequence ID" value="NZ_QPID01000013.1"/>
</dbReference>